<dbReference type="InterPro" id="IPR017441">
    <property type="entry name" value="Protein_kinase_ATP_BS"/>
</dbReference>
<gene>
    <name evidence="9" type="ORF">PGLA2088_LOCUS6968</name>
</gene>
<feature type="compositionally biased region" description="Basic and acidic residues" evidence="7">
    <location>
        <begin position="206"/>
        <end position="217"/>
    </location>
</feature>
<dbReference type="SMART" id="SM00220">
    <property type="entry name" value="S_TKc"/>
    <property type="match status" value="1"/>
</dbReference>
<evidence type="ECO:0000256" key="3">
    <source>
        <dbReference type="ARBA" id="ARBA00022741"/>
    </source>
</evidence>
<accession>A0A813IFV0</accession>
<keyword evidence="2" id="KW-0808">Transferase</keyword>
<dbReference type="GO" id="GO:0005524">
    <property type="term" value="F:ATP binding"/>
    <property type="evidence" value="ECO:0007669"/>
    <property type="project" value="UniProtKB-UniRule"/>
</dbReference>
<dbReference type="InterPro" id="IPR008271">
    <property type="entry name" value="Ser/Thr_kinase_AS"/>
</dbReference>
<dbReference type="Gene3D" id="3.30.200.20">
    <property type="entry name" value="Phosphorylase Kinase, domain 1"/>
    <property type="match status" value="1"/>
</dbReference>
<evidence type="ECO:0000313" key="9">
    <source>
        <dbReference type="EMBL" id="CAE8648895.1"/>
    </source>
</evidence>
<keyword evidence="1" id="KW-0723">Serine/threonine-protein kinase</keyword>
<dbReference type="InterPro" id="IPR000719">
    <property type="entry name" value="Prot_kinase_dom"/>
</dbReference>
<keyword evidence="4" id="KW-0418">Kinase</keyword>
<evidence type="ECO:0000256" key="6">
    <source>
        <dbReference type="PROSITE-ProRule" id="PRU10141"/>
    </source>
</evidence>
<dbReference type="InterPro" id="IPR051175">
    <property type="entry name" value="CLK_kinases"/>
</dbReference>
<feature type="binding site" evidence="6">
    <location>
        <position position="262"/>
    </location>
    <ligand>
        <name>ATP</name>
        <dbReference type="ChEBI" id="CHEBI:30616"/>
    </ligand>
</feature>
<dbReference type="Proteomes" id="UP000626109">
    <property type="component" value="Unassembled WGS sequence"/>
</dbReference>
<reference evidence="9" key="1">
    <citation type="submission" date="2021-02" db="EMBL/GenBank/DDBJ databases">
        <authorList>
            <person name="Dougan E. K."/>
            <person name="Rhodes N."/>
            <person name="Thang M."/>
            <person name="Chan C."/>
        </authorList>
    </citation>
    <scope>NUCLEOTIDE SEQUENCE</scope>
</reference>
<keyword evidence="5 6" id="KW-0067">ATP-binding</keyword>
<evidence type="ECO:0000259" key="8">
    <source>
        <dbReference type="PROSITE" id="PS50011"/>
    </source>
</evidence>
<keyword evidence="3 6" id="KW-0547">Nucleotide-binding</keyword>
<dbReference type="Gene3D" id="1.10.510.10">
    <property type="entry name" value="Transferase(Phosphotransferase) domain 1"/>
    <property type="match status" value="1"/>
</dbReference>
<evidence type="ECO:0000313" key="10">
    <source>
        <dbReference type="Proteomes" id="UP000626109"/>
    </source>
</evidence>
<dbReference type="GO" id="GO:0004674">
    <property type="term" value="F:protein serine/threonine kinase activity"/>
    <property type="evidence" value="ECO:0007669"/>
    <property type="project" value="UniProtKB-KW"/>
</dbReference>
<sequence>MAVGAETSPDNWLIEDDGSVELALMASAHPEISRCGDAVLECLRNANELLGQCSSWIKAGSFPEAVLGAHALVQDALDAAYRDIARLDDIDLSDLQPSWGDKESVRMARKSLIGLLEAIIERLLKLQRHLEEPVSRRKKVFAQIEKQAEAKQMAAAAPVWEQSGAVGGERSRSPRECGRMEKQTEGKNKLVAEAKEESDGSDAEEAQERRRRERETPHFQWTRGLTLGPHGRYLVRKHLGDGTFGRVLGCMDTVSKSTVAVKVVRGVKRYQEHAEAEAEVLREIMRCDPGRQSHCVQLLDEFLHPVHNYCLVFEPLDVSLRDFLGSNDDQGLLVRDVRIMAQHLLQCLTFLCAIGLTHTDLKCRNVMLRDGRSAVVPLLRRGLNAKTRSPHKCEIYVIDFGGAVFKDDRHSNRVGTRQYRCPEVVLGLQWDEKSDLWSAACILASLYTGERLFPIHDDLEHLALMERVTGCKIPSALALQASEGGGLSKVVAFEGGCLIWPGGADTEAVELVQKAKSLRELVPSQHSSFVQLLQAMLQLDPKSRASAGEAMLLSFIADEAEIPE</sequence>
<evidence type="ECO:0000256" key="4">
    <source>
        <dbReference type="ARBA" id="ARBA00022777"/>
    </source>
</evidence>
<dbReference type="SUPFAM" id="SSF56112">
    <property type="entry name" value="Protein kinase-like (PK-like)"/>
    <property type="match status" value="1"/>
</dbReference>
<evidence type="ECO:0000256" key="5">
    <source>
        <dbReference type="ARBA" id="ARBA00022840"/>
    </source>
</evidence>
<dbReference type="PANTHER" id="PTHR45646:SF11">
    <property type="entry name" value="SERINE_THREONINE-PROTEIN KINASE DOA"/>
    <property type="match status" value="1"/>
</dbReference>
<evidence type="ECO:0000256" key="2">
    <source>
        <dbReference type="ARBA" id="ARBA00022679"/>
    </source>
</evidence>
<protein>
    <recommendedName>
        <fullName evidence="8">Protein kinase domain-containing protein</fullName>
    </recommendedName>
</protein>
<organism evidence="9 10">
    <name type="scientific">Polarella glacialis</name>
    <name type="common">Dinoflagellate</name>
    <dbReference type="NCBI Taxonomy" id="89957"/>
    <lineage>
        <taxon>Eukaryota</taxon>
        <taxon>Sar</taxon>
        <taxon>Alveolata</taxon>
        <taxon>Dinophyceae</taxon>
        <taxon>Suessiales</taxon>
        <taxon>Suessiaceae</taxon>
        <taxon>Polarella</taxon>
    </lineage>
</organism>
<comment type="caution">
    <text evidence="9">The sequence shown here is derived from an EMBL/GenBank/DDBJ whole genome shotgun (WGS) entry which is preliminary data.</text>
</comment>
<feature type="compositionally biased region" description="Basic and acidic residues" evidence="7">
    <location>
        <begin position="169"/>
        <end position="198"/>
    </location>
</feature>
<evidence type="ECO:0000256" key="7">
    <source>
        <dbReference type="SAM" id="MobiDB-lite"/>
    </source>
</evidence>
<dbReference type="EMBL" id="CAJNNW010007084">
    <property type="protein sequence ID" value="CAE8648895.1"/>
    <property type="molecule type" value="Genomic_DNA"/>
</dbReference>
<feature type="region of interest" description="Disordered" evidence="7">
    <location>
        <begin position="155"/>
        <end position="217"/>
    </location>
</feature>
<dbReference type="PROSITE" id="PS00108">
    <property type="entry name" value="PROTEIN_KINASE_ST"/>
    <property type="match status" value="1"/>
</dbReference>
<feature type="domain" description="Protein kinase" evidence="8">
    <location>
        <begin position="233"/>
        <end position="556"/>
    </location>
</feature>
<dbReference type="PANTHER" id="PTHR45646">
    <property type="entry name" value="SERINE/THREONINE-PROTEIN KINASE DOA-RELATED"/>
    <property type="match status" value="1"/>
</dbReference>
<dbReference type="InterPro" id="IPR011009">
    <property type="entry name" value="Kinase-like_dom_sf"/>
</dbReference>
<dbReference type="Pfam" id="PF00069">
    <property type="entry name" value="Pkinase"/>
    <property type="match status" value="1"/>
</dbReference>
<dbReference type="AlphaFoldDB" id="A0A813IFV0"/>
<dbReference type="PROSITE" id="PS00107">
    <property type="entry name" value="PROTEIN_KINASE_ATP"/>
    <property type="match status" value="1"/>
</dbReference>
<dbReference type="PROSITE" id="PS50011">
    <property type="entry name" value="PROTEIN_KINASE_DOM"/>
    <property type="match status" value="1"/>
</dbReference>
<proteinExistence type="predicted"/>
<name>A0A813IFV0_POLGL</name>
<evidence type="ECO:0000256" key="1">
    <source>
        <dbReference type="ARBA" id="ARBA00022527"/>
    </source>
</evidence>
<dbReference type="GO" id="GO:0005634">
    <property type="term" value="C:nucleus"/>
    <property type="evidence" value="ECO:0007669"/>
    <property type="project" value="TreeGrafter"/>
</dbReference>